<evidence type="ECO:0000313" key="2">
    <source>
        <dbReference type="EMBL" id="RHN56381.1"/>
    </source>
</evidence>
<gene>
    <name evidence="2" type="ORF">MtrunA17_Chr5g0428891</name>
</gene>
<reference evidence="3" key="1">
    <citation type="journal article" date="2018" name="Nat. Plants">
        <title>Whole-genome landscape of Medicago truncatula symbiotic genes.</title>
        <authorList>
            <person name="Pecrix Y."/>
            <person name="Staton S.E."/>
            <person name="Sallet E."/>
            <person name="Lelandais-Briere C."/>
            <person name="Moreau S."/>
            <person name="Carrere S."/>
            <person name="Blein T."/>
            <person name="Jardinaud M.F."/>
            <person name="Latrasse D."/>
            <person name="Zouine M."/>
            <person name="Zahm M."/>
            <person name="Kreplak J."/>
            <person name="Mayjonade B."/>
            <person name="Satge C."/>
            <person name="Perez M."/>
            <person name="Cauet S."/>
            <person name="Marande W."/>
            <person name="Chantry-Darmon C."/>
            <person name="Lopez-Roques C."/>
            <person name="Bouchez O."/>
            <person name="Berard A."/>
            <person name="Debelle F."/>
            <person name="Munos S."/>
            <person name="Bendahmane A."/>
            <person name="Berges H."/>
            <person name="Niebel A."/>
            <person name="Buitink J."/>
            <person name="Frugier F."/>
            <person name="Benhamed M."/>
            <person name="Crespi M."/>
            <person name="Gouzy J."/>
            <person name="Gamas P."/>
        </authorList>
    </citation>
    <scope>NUCLEOTIDE SEQUENCE [LARGE SCALE GENOMIC DNA]</scope>
    <source>
        <strain evidence="3">cv. Jemalong A17</strain>
    </source>
</reference>
<evidence type="ECO:0000313" key="3">
    <source>
        <dbReference type="Proteomes" id="UP000265566"/>
    </source>
</evidence>
<dbReference type="Proteomes" id="UP000265566">
    <property type="component" value="Chromosome 5"/>
</dbReference>
<feature type="compositionally biased region" description="Basic and acidic residues" evidence="1">
    <location>
        <begin position="1"/>
        <end position="24"/>
    </location>
</feature>
<accession>A0A396HV08</accession>
<protein>
    <submittedName>
        <fullName evidence="2">Uncharacterized protein</fullName>
    </submittedName>
</protein>
<comment type="caution">
    <text evidence="2">The sequence shown here is derived from an EMBL/GenBank/DDBJ whole genome shotgun (WGS) entry which is preliminary data.</text>
</comment>
<dbReference type="AlphaFoldDB" id="A0A396HV08"/>
<feature type="region of interest" description="Disordered" evidence="1">
    <location>
        <begin position="1"/>
        <end position="29"/>
    </location>
</feature>
<proteinExistence type="predicted"/>
<sequence>MSNAAIDKKNNNKQKKQSEPHDPKSGSYWFHNHECVTHDIALSTSIMQSFQSIQES</sequence>
<dbReference type="Gramene" id="rna31772">
    <property type="protein sequence ID" value="RHN56381.1"/>
    <property type="gene ID" value="gene31772"/>
</dbReference>
<organism evidence="2 3">
    <name type="scientific">Medicago truncatula</name>
    <name type="common">Barrel medic</name>
    <name type="synonym">Medicago tribuloides</name>
    <dbReference type="NCBI Taxonomy" id="3880"/>
    <lineage>
        <taxon>Eukaryota</taxon>
        <taxon>Viridiplantae</taxon>
        <taxon>Streptophyta</taxon>
        <taxon>Embryophyta</taxon>
        <taxon>Tracheophyta</taxon>
        <taxon>Spermatophyta</taxon>
        <taxon>Magnoliopsida</taxon>
        <taxon>eudicotyledons</taxon>
        <taxon>Gunneridae</taxon>
        <taxon>Pentapetalae</taxon>
        <taxon>rosids</taxon>
        <taxon>fabids</taxon>
        <taxon>Fabales</taxon>
        <taxon>Fabaceae</taxon>
        <taxon>Papilionoideae</taxon>
        <taxon>50 kb inversion clade</taxon>
        <taxon>NPAAA clade</taxon>
        <taxon>Hologalegina</taxon>
        <taxon>IRL clade</taxon>
        <taxon>Trifolieae</taxon>
        <taxon>Medicago</taxon>
    </lineage>
</organism>
<name>A0A396HV08_MEDTR</name>
<dbReference type="EMBL" id="PSQE01000005">
    <property type="protein sequence ID" value="RHN56381.1"/>
    <property type="molecule type" value="Genomic_DNA"/>
</dbReference>
<evidence type="ECO:0000256" key="1">
    <source>
        <dbReference type="SAM" id="MobiDB-lite"/>
    </source>
</evidence>